<keyword evidence="2" id="KW-1185">Reference proteome</keyword>
<name>A0ABX2EZ09_9PSEU</name>
<dbReference type="EMBL" id="JAAATY010000003">
    <property type="protein sequence ID" value="NRN64124.1"/>
    <property type="molecule type" value="Genomic_DNA"/>
</dbReference>
<proteinExistence type="predicted"/>
<protein>
    <submittedName>
        <fullName evidence="1">Uncharacterized protein</fullName>
    </submittedName>
</protein>
<evidence type="ECO:0000313" key="1">
    <source>
        <dbReference type="EMBL" id="NRN64124.1"/>
    </source>
</evidence>
<reference evidence="1 2" key="1">
    <citation type="submission" date="2020-01" db="EMBL/GenBank/DDBJ databases">
        <title>Kibdelosporangium persica a novel Actinomycetes from a hot desert in Iran.</title>
        <authorList>
            <person name="Safaei N."/>
            <person name="Zaburannyi N."/>
            <person name="Mueller R."/>
            <person name="Wink J."/>
        </authorList>
    </citation>
    <scope>NUCLEOTIDE SEQUENCE [LARGE SCALE GENOMIC DNA]</scope>
    <source>
        <strain evidence="1 2">4NS15</strain>
    </source>
</reference>
<organism evidence="1 2">
    <name type="scientific">Kibdelosporangium persicum</name>
    <dbReference type="NCBI Taxonomy" id="2698649"/>
    <lineage>
        <taxon>Bacteria</taxon>
        <taxon>Bacillati</taxon>
        <taxon>Actinomycetota</taxon>
        <taxon>Actinomycetes</taxon>
        <taxon>Pseudonocardiales</taxon>
        <taxon>Pseudonocardiaceae</taxon>
        <taxon>Kibdelosporangium</taxon>
    </lineage>
</organism>
<gene>
    <name evidence="1" type="ORF">GC106_13300</name>
</gene>
<sequence length="124" mass="13725">MNAAEVTEERLRELIARGFKFVHPRDESGHITAIVGVRPHHNVIDVVQLRTEDDAVALRLAGDTADVLAPQRHSWRSAGPAPRVLDDMLNLPDVTAEMIEMPSANGHWIHTGRNRAKWVPANSG</sequence>
<accession>A0ABX2EZ09</accession>
<comment type="caution">
    <text evidence="1">The sequence shown here is derived from an EMBL/GenBank/DDBJ whole genome shotgun (WGS) entry which is preliminary data.</text>
</comment>
<evidence type="ECO:0000313" key="2">
    <source>
        <dbReference type="Proteomes" id="UP000763557"/>
    </source>
</evidence>
<dbReference type="RefSeq" id="WP_173125670.1">
    <property type="nucleotide sequence ID" value="NZ_CBCSGW010000047.1"/>
</dbReference>
<dbReference type="Proteomes" id="UP000763557">
    <property type="component" value="Unassembled WGS sequence"/>
</dbReference>